<evidence type="ECO:0000313" key="2">
    <source>
        <dbReference type="Proteomes" id="UP000445144"/>
    </source>
</evidence>
<evidence type="ECO:0000313" key="1">
    <source>
        <dbReference type="EMBL" id="CAA7194664.1"/>
    </source>
</evidence>
<dbReference type="EMBL" id="CACVBR010000005">
    <property type="protein sequence ID" value="CAA7194664.1"/>
    <property type="molecule type" value="Genomic_DNA"/>
</dbReference>
<keyword evidence="2" id="KW-1185">Reference proteome</keyword>
<sequence length="31" mass="3639">MRLFIIAKPLKVLQYAFVPHAENDSIIEMNH</sequence>
<reference evidence="1 2" key="1">
    <citation type="submission" date="2020-01" db="EMBL/GenBank/DDBJ databases">
        <authorList>
            <person name="Rodrigo-Torres L."/>
            <person name="Arahal R. D."/>
            <person name="Lucena T."/>
        </authorList>
    </citation>
    <scope>NUCLEOTIDE SEQUENCE [LARGE SCALE GENOMIC DNA]</scope>
    <source>
        <strain evidence="1 2">CECT 9293</strain>
    </source>
</reference>
<protein>
    <submittedName>
        <fullName evidence="1">Uncharacterized protein</fullName>
    </submittedName>
</protein>
<dbReference type="AlphaFoldDB" id="A0A6N4X5V7"/>
<dbReference type="Proteomes" id="UP000445144">
    <property type="component" value="Unassembled WGS sequence"/>
</dbReference>
<organism evidence="1 2">
    <name type="scientific">Chryseobacterium potabilaquae</name>
    <dbReference type="NCBI Taxonomy" id="2675057"/>
    <lineage>
        <taxon>Bacteria</taxon>
        <taxon>Pseudomonadati</taxon>
        <taxon>Bacteroidota</taxon>
        <taxon>Flavobacteriia</taxon>
        <taxon>Flavobacteriales</taxon>
        <taxon>Weeksellaceae</taxon>
        <taxon>Chryseobacterium group</taxon>
        <taxon>Chryseobacterium</taxon>
    </lineage>
</organism>
<gene>
    <name evidence="1" type="ORF">CHRY9293_00952</name>
</gene>
<accession>A0A6N4X5V7</accession>
<proteinExistence type="predicted"/>
<name>A0A6N4X5V7_9FLAO</name>